<dbReference type="Proteomes" id="UP000078284">
    <property type="component" value="Chromosome 2"/>
</dbReference>
<feature type="compositionally biased region" description="Basic and acidic residues" evidence="1">
    <location>
        <begin position="324"/>
        <end position="343"/>
    </location>
</feature>
<feature type="region of interest" description="Disordered" evidence="1">
    <location>
        <begin position="1"/>
        <end position="59"/>
    </location>
</feature>
<evidence type="ECO:0000313" key="2">
    <source>
        <dbReference type="EMBL" id="OAP09378.1"/>
    </source>
</evidence>
<dbReference type="EMBL" id="LUHQ01000002">
    <property type="protein sequence ID" value="OAP09378.1"/>
    <property type="molecule type" value="Genomic_DNA"/>
</dbReference>
<dbReference type="Pfam" id="PF04642">
    <property type="entry name" value="DUF601"/>
    <property type="match status" value="1"/>
</dbReference>
<protein>
    <submittedName>
        <fullName evidence="2">Uncharacterized protein</fullName>
    </submittedName>
</protein>
<gene>
    <name evidence="2" type="ordered locus">AXX17_At2g07680</name>
</gene>
<evidence type="ECO:0000256" key="1">
    <source>
        <dbReference type="SAM" id="MobiDB-lite"/>
    </source>
</evidence>
<feature type="compositionally biased region" description="Basic and acidic residues" evidence="1">
    <location>
        <begin position="382"/>
        <end position="392"/>
    </location>
</feature>
<evidence type="ECO:0000313" key="3">
    <source>
        <dbReference type="Proteomes" id="UP000078284"/>
    </source>
</evidence>
<feature type="compositionally biased region" description="Basic and acidic residues" evidence="1">
    <location>
        <begin position="41"/>
        <end position="51"/>
    </location>
</feature>
<reference evidence="3" key="1">
    <citation type="journal article" date="2016" name="Proc. Natl. Acad. Sci. U.S.A.">
        <title>Chromosome-level assembly of Arabidopsis thaliana Ler reveals the extent of translocation and inversion polymorphisms.</title>
        <authorList>
            <person name="Zapata L."/>
            <person name="Ding J."/>
            <person name="Willing E.M."/>
            <person name="Hartwig B."/>
            <person name="Bezdan D."/>
            <person name="Jiao W.B."/>
            <person name="Patel V."/>
            <person name="Velikkakam James G."/>
            <person name="Koornneef M."/>
            <person name="Ossowski S."/>
            <person name="Schneeberger K."/>
        </authorList>
    </citation>
    <scope>NUCLEOTIDE SEQUENCE [LARGE SCALE GENOMIC DNA]</scope>
    <source>
        <strain evidence="3">cv. Landsberg erecta</strain>
    </source>
</reference>
<feature type="compositionally biased region" description="Basic and acidic residues" evidence="1">
    <location>
        <begin position="1"/>
        <end position="16"/>
    </location>
</feature>
<name>A0A178VU96_ARATH</name>
<dbReference type="InterPro" id="IPR006736">
    <property type="entry name" value="DUF601"/>
</dbReference>
<proteinExistence type="predicted"/>
<organism evidence="2 3">
    <name type="scientific">Arabidopsis thaliana</name>
    <name type="common">Mouse-ear cress</name>
    <dbReference type="NCBI Taxonomy" id="3702"/>
    <lineage>
        <taxon>Eukaryota</taxon>
        <taxon>Viridiplantae</taxon>
        <taxon>Streptophyta</taxon>
        <taxon>Embryophyta</taxon>
        <taxon>Tracheophyta</taxon>
        <taxon>Spermatophyta</taxon>
        <taxon>Magnoliopsida</taxon>
        <taxon>eudicotyledons</taxon>
        <taxon>Gunneridae</taxon>
        <taxon>Pentapetalae</taxon>
        <taxon>rosids</taxon>
        <taxon>malvids</taxon>
        <taxon>Brassicales</taxon>
        <taxon>Brassicaceae</taxon>
        <taxon>Camelineae</taxon>
        <taxon>Arabidopsis</taxon>
    </lineage>
</organism>
<feature type="compositionally biased region" description="Basic and acidic residues" evidence="1">
    <location>
        <begin position="302"/>
        <end position="314"/>
    </location>
</feature>
<comment type="caution">
    <text evidence="2">The sequence shown here is derived from an EMBL/GenBank/DDBJ whole genome shotgun (WGS) entry which is preliminary data.</text>
</comment>
<feature type="compositionally biased region" description="Acidic residues" evidence="1">
    <location>
        <begin position="17"/>
        <end position="39"/>
    </location>
</feature>
<dbReference type="AlphaFoldDB" id="A0A178VU96"/>
<accession>A0A178VU96</accession>
<feature type="region of interest" description="Disordered" evidence="1">
    <location>
        <begin position="302"/>
        <end position="398"/>
    </location>
</feature>
<sequence>MEEEKSDKNEEEKSEKNEEEESEEEEKEEGNDDVGESSSDDSSRTLDRESSSDESMEDEIAVENAAKNAMLKSLKFLVFVMPPKKISPEISPQIKLISPELTDAPESPPAGHTCAFEIFFSECGLYFPLLYILIEFMHEFRVALPQLYPNVIRTILSLLTLAEEDEFLLSLSDLLQLYAVKKGRTSGTFFLSPRKARVEKTPISKTFAAHFSSFCRQDLGWKVLTNDRIQASGRRLCSRIDLASSSPQFKPRIFSEAEMAASSYRAEKKMETSFVLLTKPSILRTRMTPELVKKLPLHPEKVQRSPLRRQELRARMLPMLPTKDPARWDVHKQRKHSETEARSPTRSSRAQTEVKDDGTNQQKGSNKKGDSQDLVVLSSRGSESRNSQRRDTLPLPAPPMHFADMLRTLVHLGATIPPLTELMATNKENYLLFAEKLNEAVQEFNYAFISHEDQLSEKDKEIESFKHNEDENARMVDEANSVLSRMRAAEARVQTLEISNTDLSAKLKLGKNAYLTAIDNENRSRAELLACEERLKKLEEGQAVMLHAARQDERRKIRAQFVDLSSKYGNFYTESNEVKAAKIRAAEVKANRELLEEIEKGEIPSIAEELESVHSNALDEVLIINEQGTNKDTTSKPAIVAMFPVDVEKNSEVAE</sequence>